<dbReference type="Gene3D" id="1.10.1040.10">
    <property type="entry name" value="N-(1-d-carboxylethyl)-l-norvaline Dehydrogenase, domain 2"/>
    <property type="match status" value="1"/>
</dbReference>
<evidence type="ECO:0000313" key="14">
    <source>
        <dbReference type="EMBL" id="MDN4492414.1"/>
    </source>
</evidence>
<dbReference type="InterPro" id="IPR008927">
    <property type="entry name" value="6-PGluconate_DH-like_C_sf"/>
</dbReference>
<dbReference type="InterPro" id="IPR013328">
    <property type="entry name" value="6PGD_dom2"/>
</dbReference>
<accession>A0ABT8GLX1</accession>
<evidence type="ECO:0000256" key="7">
    <source>
        <dbReference type="ARBA" id="ARBA00022857"/>
    </source>
</evidence>
<evidence type="ECO:0000256" key="9">
    <source>
        <dbReference type="ARBA" id="ARBA00032024"/>
    </source>
</evidence>
<keyword evidence="8 11" id="KW-0560">Oxidoreductase</keyword>
<keyword evidence="15" id="KW-1185">Reference proteome</keyword>
<comment type="similarity">
    <text evidence="3 11">Belongs to the ketopantoate reductase family.</text>
</comment>
<dbReference type="Proteomes" id="UP001172743">
    <property type="component" value="Unassembled WGS sequence"/>
</dbReference>
<dbReference type="InterPro" id="IPR050838">
    <property type="entry name" value="Ketopantoate_reductase"/>
</dbReference>
<dbReference type="InterPro" id="IPR013752">
    <property type="entry name" value="KPA_reductase"/>
</dbReference>
<dbReference type="Pfam" id="PF08546">
    <property type="entry name" value="ApbA_C"/>
    <property type="match status" value="1"/>
</dbReference>
<dbReference type="EMBL" id="JAUHTQ010000001">
    <property type="protein sequence ID" value="MDN4492414.1"/>
    <property type="molecule type" value="Genomic_DNA"/>
</dbReference>
<dbReference type="SUPFAM" id="SSF48179">
    <property type="entry name" value="6-phosphogluconate dehydrogenase C-terminal domain-like"/>
    <property type="match status" value="1"/>
</dbReference>
<dbReference type="EC" id="1.1.1.169" evidence="4 11"/>
<comment type="catalytic activity">
    <reaction evidence="10 11">
        <text>(R)-pantoate + NADP(+) = 2-dehydropantoate + NADPH + H(+)</text>
        <dbReference type="Rhea" id="RHEA:16233"/>
        <dbReference type="ChEBI" id="CHEBI:11561"/>
        <dbReference type="ChEBI" id="CHEBI:15378"/>
        <dbReference type="ChEBI" id="CHEBI:15980"/>
        <dbReference type="ChEBI" id="CHEBI:57783"/>
        <dbReference type="ChEBI" id="CHEBI:58349"/>
        <dbReference type="EC" id="1.1.1.169"/>
    </reaction>
</comment>
<evidence type="ECO:0000256" key="10">
    <source>
        <dbReference type="ARBA" id="ARBA00048793"/>
    </source>
</evidence>
<evidence type="ECO:0000256" key="3">
    <source>
        <dbReference type="ARBA" id="ARBA00007870"/>
    </source>
</evidence>
<feature type="domain" description="Ketopantoate reductase N-terminal" evidence="12">
    <location>
        <begin position="3"/>
        <end position="147"/>
    </location>
</feature>
<keyword evidence="6 11" id="KW-0566">Pantothenate biosynthesis</keyword>
<evidence type="ECO:0000259" key="12">
    <source>
        <dbReference type="Pfam" id="PF02558"/>
    </source>
</evidence>
<dbReference type="InterPro" id="IPR013332">
    <property type="entry name" value="KPR_N"/>
</dbReference>
<comment type="pathway">
    <text evidence="2 11">Cofactor biosynthesis; (R)-pantothenate biosynthesis; (R)-pantoate from 3-methyl-2-oxobutanoate: step 2/2.</text>
</comment>
<name>A0ABT8GLX1_9BACL</name>
<dbReference type="SUPFAM" id="SSF51735">
    <property type="entry name" value="NAD(P)-binding Rossmann-fold domains"/>
    <property type="match status" value="1"/>
</dbReference>
<evidence type="ECO:0000256" key="6">
    <source>
        <dbReference type="ARBA" id="ARBA00022655"/>
    </source>
</evidence>
<protein>
    <recommendedName>
        <fullName evidence="5 11">2-dehydropantoate 2-reductase</fullName>
        <ecNumber evidence="4 11">1.1.1.169</ecNumber>
    </recommendedName>
    <alternativeName>
        <fullName evidence="9 11">Ketopantoate reductase</fullName>
    </alternativeName>
</protein>
<reference evidence="14" key="1">
    <citation type="submission" date="2023-07" db="EMBL/GenBank/DDBJ databases">
        <title>Ureibacillus sp. isolated from freshwater well.</title>
        <authorList>
            <person name="Kirdat K."/>
            <person name="Bhatt A."/>
            <person name="Teware R."/>
            <person name="Bhavsar Y."/>
            <person name="Yadav A."/>
        </authorList>
    </citation>
    <scope>NUCLEOTIDE SEQUENCE</scope>
    <source>
        <strain evidence="14">BA0131</strain>
    </source>
</reference>
<dbReference type="PANTHER" id="PTHR43765">
    <property type="entry name" value="2-DEHYDROPANTOATE 2-REDUCTASE-RELATED"/>
    <property type="match status" value="1"/>
</dbReference>
<dbReference type="InterPro" id="IPR036291">
    <property type="entry name" value="NAD(P)-bd_dom_sf"/>
</dbReference>
<evidence type="ECO:0000256" key="5">
    <source>
        <dbReference type="ARBA" id="ARBA00019465"/>
    </source>
</evidence>
<evidence type="ECO:0000256" key="11">
    <source>
        <dbReference type="RuleBase" id="RU362068"/>
    </source>
</evidence>
<sequence length="300" mass="33356">MEIVVLGAGSVGMLIASFLSEFNDRVTLVTRREEQARILNQKGLLRKNLDGTTTSFKINSSTDFPSIPSNTLIIIAVKYIQLTQVYETLHNLDPSIPLLFLQNGLAHLEEAITLPQQKIAFGSCQFGAERENDRTVHHRGQGVLKIAVEKGEVQPFALFLESPNPLFKVEFVESPESMLFEKALLNCFINPLTSILEVTNGVLVENPGTYRLLKNLYKELMVAFPKEMARISFDDIENLCRRTAANTSSMLGDILNFRPTEIETIVGAVLKKAAKNGGRLPMLETLYLLVLAKEGSGEKM</sequence>
<proteinExistence type="inferred from homology"/>
<comment type="caution">
    <text evidence="14">The sequence shown here is derived from an EMBL/GenBank/DDBJ whole genome shotgun (WGS) entry which is preliminary data.</text>
</comment>
<organism evidence="14 15">
    <name type="scientific">Ureibacillus aquaedulcis</name>
    <dbReference type="NCBI Taxonomy" id="3058421"/>
    <lineage>
        <taxon>Bacteria</taxon>
        <taxon>Bacillati</taxon>
        <taxon>Bacillota</taxon>
        <taxon>Bacilli</taxon>
        <taxon>Bacillales</taxon>
        <taxon>Caryophanaceae</taxon>
        <taxon>Ureibacillus</taxon>
    </lineage>
</organism>
<dbReference type="RefSeq" id="WP_301136502.1">
    <property type="nucleotide sequence ID" value="NZ_JAUHTQ010000001.1"/>
</dbReference>
<dbReference type="InterPro" id="IPR003710">
    <property type="entry name" value="ApbA"/>
</dbReference>
<evidence type="ECO:0000256" key="1">
    <source>
        <dbReference type="ARBA" id="ARBA00002919"/>
    </source>
</evidence>
<dbReference type="NCBIfam" id="TIGR00745">
    <property type="entry name" value="apbA_panE"/>
    <property type="match status" value="1"/>
</dbReference>
<comment type="function">
    <text evidence="1 11">Catalyzes the NADPH-dependent reduction of ketopantoate into pantoic acid.</text>
</comment>
<evidence type="ECO:0000256" key="4">
    <source>
        <dbReference type="ARBA" id="ARBA00013014"/>
    </source>
</evidence>
<dbReference type="GO" id="GO:0008677">
    <property type="term" value="F:2-dehydropantoate 2-reductase activity"/>
    <property type="evidence" value="ECO:0007669"/>
    <property type="project" value="UniProtKB-EC"/>
</dbReference>
<keyword evidence="7 11" id="KW-0521">NADP</keyword>
<evidence type="ECO:0000259" key="13">
    <source>
        <dbReference type="Pfam" id="PF08546"/>
    </source>
</evidence>
<feature type="domain" description="Ketopantoate reductase C-terminal" evidence="13">
    <location>
        <begin position="179"/>
        <end position="294"/>
    </location>
</feature>
<dbReference type="PANTHER" id="PTHR43765:SF2">
    <property type="entry name" value="2-DEHYDROPANTOATE 2-REDUCTASE"/>
    <property type="match status" value="1"/>
</dbReference>
<dbReference type="Gene3D" id="3.40.50.720">
    <property type="entry name" value="NAD(P)-binding Rossmann-like Domain"/>
    <property type="match status" value="1"/>
</dbReference>
<dbReference type="Pfam" id="PF02558">
    <property type="entry name" value="ApbA"/>
    <property type="match status" value="1"/>
</dbReference>
<evidence type="ECO:0000256" key="8">
    <source>
        <dbReference type="ARBA" id="ARBA00023002"/>
    </source>
</evidence>
<gene>
    <name evidence="14" type="ORF">QYB95_02560</name>
</gene>
<evidence type="ECO:0000256" key="2">
    <source>
        <dbReference type="ARBA" id="ARBA00004994"/>
    </source>
</evidence>
<evidence type="ECO:0000313" key="15">
    <source>
        <dbReference type="Proteomes" id="UP001172743"/>
    </source>
</evidence>